<evidence type="ECO:0000313" key="1">
    <source>
        <dbReference type="EMBL" id="TDQ33385.1"/>
    </source>
</evidence>
<keyword evidence="2" id="KW-1185">Reference proteome</keyword>
<name>A0A4R6TPY8_9FLAO</name>
<dbReference type="AlphaFoldDB" id="A0A4R6TPY8"/>
<dbReference type="InterPro" id="IPR036770">
    <property type="entry name" value="Ankyrin_rpt-contain_sf"/>
</dbReference>
<dbReference type="Gene3D" id="1.25.40.20">
    <property type="entry name" value="Ankyrin repeat-containing domain"/>
    <property type="match status" value="1"/>
</dbReference>
<sequence>MDYNIKIIELLETEDEEAIFNQVKEWDILFDFTDDYGNNLIHLAVRRNLLSLVEKLLKADELNSNKIDGFKWDRIINDLNEKEKTPLDYSVRKEMEDLIQSYGGKTGSEVQAYENDYYSGDIWKMQTGCFVNDHMFNAIMCNNFIEFKELYELDVAKGGLLLPRLYSKNKNGQNFLELAEQLDRTEIIEYLKTKTRG</sequence>
<dbReference type="Proteomes" id="UP000295468">
    <property type="component" value="Unassembled WGS sequence"/>
</dbReference>
<comment type="caution">
    <text evidence="1">The sequence shown here is derived from an EMBL/GenBank/DDBJ whole genome shotgun (WGS) entry which is preliminary data.</text>
</comment>
<organism evidence="1 2">
    <name type="scientific">Zeaxanthinibacter enoshimensis</name>
    <dbReference type="NCBI Taxonomy" id="392009"/>
    <lineage>
        <taxon>Bacteria</taxon>
        <taxon>Pseudomonadati</taxon>
        <taxon>Bacteroidota</taxon>
        <taxon>Flavobacteriia</taxon>
        <taxon>Flavobacteriales</taxon>
        <taxon>Flavobacteriaceae</taxon>
        <taxon>Zeaxanthinibacter</taxon>
    </lineage>
</organism>
<dbReference type="SUPFAM" id="SSF48403">
    <property type="entry name" value="Ankyrin repeat"/>
    <property type="match status" value="1"/>
</dbReference>
<dbReference type="EMBL" id="SNYI01000001">
    <property type="protein sequence ID" value="TDQ33385.1"/>
    <property type="molecule type" value="Genomic_DNA"/>
</dbReference>
<dbReference type="RefSeq" id="WP_133643378.1">
    <property type="nucleotide sequence ID" value="NZ_SNYI01000001.1"/>
</dbReference>
<reference evidence="1 2" key="1">
    <citation type="submission" date="2019-03" db="EMBL/GenBank/DDBJ databases">
        <title>Genomic Encyclopedia of Archaeal and Bacterial Type Strains, Phase II (KMG-II): from individual species to whole genera.</title>
        <authorList>
            <person name="Goeker M."/>
        </authorList>
    </citation>
    <scope>NUCLEOTIDE SEQUENCE [LARGE SCALE GENOMIC DNA]</scope>
    <source>
        <strain evidence="1 2">DSM 18435</strain>
    </source>
</reference>
<accession>A0A4R6TPY8</accession>
<evidence type="ECO:0000313" key="2">
    <source>
        <dbReference type="Proteomes" id="UP000295468"/>
    </source>
</evidence>
<evidence type="ECO:0008006" key="3">
    <source>
        <dbReference type="Google" id="ProtNLM"/>
    </source>
</evidence>
<protein>
    <recommendedName>
        <fullName evidence="3">Ankyrin repeat protein</fullName>
    </recommendedName>
</protein>
<gene>
    <name evidence="1" type="ORF">CLV82_1224</name>
</gene>
<proteinExistence type="predicted"/>